<dbReference type="HOGENOM" id="CLU_648572_0_0_11"/>
<dbReference type="SUPFAM" id="SSF56059">
    <property type="entry name" value="Glutathione synthetase ATP-binding domain-like"/>
    <property type="match status" value="1"/>
</dbReference>
<dbReference type="InterPro" id="IPR029465">
    <property type="entry name" value="ATPgrasp_TupA"/>
</dbReference>
<dbReference type="KEGG" id="kse:Ksed_00840"/>
<accession>C7NIV4</accession>
<name>C7NIV4_KYTSD</name>
<evidence type="ECO:0000313" key="2">
    <source>
        <dbReference type="EMBL" id="ACV05179.1"/>
    </source>
</evidence>
<proteinExistence type="predicted"/>
<dbReference type="EMBL" id="CP001686">
    <property type="protein sequence ID" value="ACV05179.1"/>
    <property type="molecule type" value="Genomic_DNA"/>
</dbReference>
<dbReference type="RefSeq" id="WP_012801598.1">
    <property type="nucleotide sequence ID" value="NC_013169.1"/>
</dbReference>
<feature type="compositionally biased region" description="Low complexity" evidence="1">
    <location>
        <begin position="49"/>
        <end position="61"/>
    </location>
</feature>
<evidence type="ECO:0000313" key="3">
    <source>
        <dbReference type="Proteomes" id="UP000006666"/>
    </source>
</evidence>
<feature type="compositionally biased region" description="Basic and acidic residues" evidence="1">
    <location>
        <begin position="13"/>
        <end position="48"/>
    </location>
</feature>
<feature type="compositionally biased region" description="Pro residues" evidence="1">
    <location>
        <begin position="62"/>
        <end position="72"/>
    </location>
</feature>
<sequence>MMRRVVRGLPPIKWRDQKIDSWREQARENKERAREAERALKELQEKTARASSAAAPAAPVAEPTPAPEPAKPAPKSGDGARVVQDDHGVMPRADLTPTQVKVLKDAGHVPTVGAAESDPRAYPSFVTELFAARRIRQRLSDQGLKDHPRREIPKKLQNFALAATHGVQPPTIHAIWRTAEEIDLSQLPETFVIKSNGGAGSRGVYPLRRVAGETDTFEITDETRRRITGAEVIRNLTTDAKLTGPWFAEELLVPDVGESALPSDIKIYAFYGRIGYGFARRAPLHRGSQGWQQKLEFRYFDGERKDIEMRGAPSRRDIPLTPHLPEMLEHARVLSKAVPLPFVRVDLYGTTKGIVMGEITLLPGGNQHYIPVQDARLGKMWEEAEMRLQIDLARNGRPYAILPGEHPIPEILEPYAPEIMRGR</sequence>
<gene>
    <name evidence="2" type="ordered locus">Ksed_00840</name>
</gene>
<dbReference type="Proteomes" id="UP000006666">
    <property type="component" value="Chromosome"/>
</dbReference>
<dbReference type="AlphaFoldDB" id="C7NIV4"/>
<dbReference type="STRING" id="478801.Ksed_00840"/>
<dbReference type="eggNOG" id="COG0189">
    <property type="taxonomic scope" value="Bacteria"/>
</dbReference>
<reference evidence="2 3" key="1">
    <citation type="journal article" date="2009" name="Stand. Genomic Sci.">
        <title>Complete genome sequence of Kytococcus sedentarius type strain (541).</title>
        <authorList>
            <person name="Sims D."/>
            <person name="Brettin T."/>
            <person name="Detter J.C."/>
            <person name="Han C."/>
            <person name="Lapidus A."/>
            <person name="Copeland A."/>
            <person name="Glavina Del Rio T."/>
            <person name="Nolan M."/>
            <person name="Chen F."/>
            <person name="Lucas S."/>
            <person name="Tice H."/>
            <person name="Cheng J.F."/>
            <person name="Bruce D."/>
            <person name="Goodwin L."/>
            <person name="Pitluck S."/>
            <person name="Ovchinnikova G."/>
            <person name="Pati A."/>
            <person name="Ivanova N."/>
            <person name="Mavrommatis K."/>
            <person name="Chen A."/>
            <person name="Palaniappan K."/>
            <person name="D'haeseleer P."/>
            <person name="Chain P."/>
            <person name="Bristow J."/>
            <person name="Eisen J.A."/>
            <person name="Markowitz V."/>
            <person name="Hugenholtz P."/>
            <person name="Schneider S."/>
            <person name="Goker M."/>
            <person name="Pukall R."/>
            <person name="Kyrpides N.C."/>
            <person name="Klenk H.P."/>
        </authorList>
    </citation>
    <scope>NUCLEOTIDE SEQUENCE [LARGE SCALE GENOMIC DNA]</scope>
    <source>
        <strain evidence="3">ATCC 14392 / DSM 20547 / JCM 11482 / CCUG 33030 / NBRC 15357 / NCTC 11040 / CCM 314 / 541</strain>
    </source>
</reference>
<evidence type="ECO:0008006" key="4">
    <source>
        <dbReference type="Google" id="ProtNLM"/>
    </source>
</evidence>
<keyword evidence="3" id="KW-1185">Reference proteome</keyword>
<dbReference type="Pfam" id="PF14305">
    <property type="entry name" value="ATPgrasp_TupA"/>
    <property type="match status" value="1"/>
</dbReference>
<evidence type="ECO:0000256" key="1">
    <source>
        <dbReference type="SAM" id="MobiDB-lite"/>
    </source>
</evidence>
<protein>
    <recommendedName>
        <fullName evidence="4">ATP-grasp domain-containing protein</fullName>
    </recommendedName>
</protein>
<feature type="region of interest" description="Disordered" evidence="1">
    <location>
        <begin position="1"/>
        <end position="80"/>
    </location>
</feature>
<organism evidence="2 3">
    <name type="scientific">Kytococcus sedentarius (strain ATCC 14392 / DSM 20547 / JCM 11482 / CCUG 33030 / NBRC 15357 / NCTC 11040 / CCM 314 / 541)</name>
    <name type="common">Micrococcus sedentarius</name>
    <dbReference type="NCBI Taxonomy" id="478801"/>
    <lineage>
        <taxon>Bacteria</taxon>
        <taxon>Bacillati</taxon>
        <taxon>Actinomycetota</taxon>
        <taxon>Actinomycetes</taxon>
        <taxon>Micrococcales</taxon>
        <taxon>Kytococcaceae</taxon>
        <taxon>Kytococcus</taxon>
    </lineage>
</organism>